<sequence>MPPRRRPAADSLTPENLAALATALAEGKRATVYLRDGIPGLGLAAGTSAKVISIDGSTVTIRPRGVDDELPYEADELRITKDAPAKPAPAKAAPAKPKPAPTPAAPRSTPPPQRPPSPPTPSPPAAPARPASGARKNAKPKSVTVTIFGSSDNEWSVAVTTGARKPNQSRSVTPGAVENALRGLGDEAALAAAESVLAAAREEAARKVEELRRELAAAQETLAALSGD</sequence>
<organism evidence="3 4">
    <name type="scientific">Gordonia crocea</name>
    <dbReference type="NCBI Taxonomy" id="589162"/>
    <lineage>
        <taxon>Bacteria</taxon>
        <taxon>Bacillati</taxon>
        <taxon>Actinomycetota</taxon>
        <taxon>Actinomycetes</taxon>
        <taxon>Mycobacteriales</taxon>
        <taxon>Gordoniaceae</taxon>
        <taxon>Gordonia</taxon>
    </lineage>
</organism>
<accession>A0A7I9V188</accession>
<dbReference type="Pfam" id="PF19844">
    <property type="entry name" value="DUF6319"/>
    <property type="match status" value="1"/>
</dbReference>
<comment type="caution">
    <text evidence="3">The sequence shown here is derived from an EMBL/GenBank/DDBJ whole genome shotgun (WGS) entry which is preliminary data.</text>
</comment>
<keyword evidence="4" id="KW-1185">Reference proteome</keyword>
<dbReference type="RefSeq" id="WP_161928262.1">
    <property type="nucleotide sequence ID" value="NZ_BJOU01000011.1"/>
</dbReference>
<feature type="compositionally biased region" description="Pro residues" evidence="2">
    <location>
        <begin position="96"/>
        <end position="127"/>
    </location>
</feature>
<keyword evidence="1" id="KW-0175">Coiled coil</keyword>
<protein>
    <recommendedName>
        <fullName evidence="5">Translation initiation factor</fullName>
    </recommendedName>
</protein>
<proteinExistence type="predicted"/>
<reference evidence="4" key="1">
    <citation type="submission" date="2019-06" db="EMBL/GenBank/DDBJ databases">
        <title>Gordonia isolated from sludge of a wastewater treatment plant.</title>
        <authorList>
            <person name="Tamura T."/>
            <person name="Aoyama K."/>
            <person name="Kang Y."/>
            <person name="Saito S."/>
            <person name="Akiyama N."/>
            <person name="Yazawa K."/>
            <person name="Gonoi T."/>
            <person name="Mikami Y."/>
        </authorList>
    </citation>
    <scope>NUCLEOTIDE SEQUENCE [LARGE SCALE GENOMIC DNA]</scope>
    <source>
        <strain evidence="4">NBRC 107697</strain>
    </source>
</reference>
<dbReference type="AlphaFoldDB" id="A0A7I9V188"/>
<dbReference type="Proteomes" id="UP000444980">
    <property type="component" value="Unassembled WGS sequence"/>
</dbReference>
<evidence type="ECO:0000256" key="2">
    <source>
        <dbReference type="SAM" id="MobiDB-lite"/>
    </source>
</evidence>
<dbReference type="InterPro" id="IPR046282">
    <property type="entry name" value="DUF6319"/>
</dbReference>
<feature type="coiled-coil region" evidence="1">
    <location>
        <begin position="190"/>
        <end position="228"/>
    </location>
</feature>
<evidence type="ECO:0000313" key="4">
    <source>
        <dbReference type="Proteomes" id="UP000444980"/>
    </source>
</evidence>
<evidence type="ECO:0000313" key="3">
    <source>
        <dbReference type="EMBL" id="GED98903.1"/>
    </source>
</evidence>
<gene>
    <name evidence="3" type="ORF">nbrc107697_29420</name>
</gene>
<evidence type="ECO:0008006" key="5">
    <source>
        <dbReference type="Google" id="ProtNLM"/>
    </source>
</evidence>
<name>A0A7I9V188_9ACTN</name>
<dbReference type="EMBL" id="BJOU01000011">
    <property type="protein sequence ID" value="GED98903.1"/>
    <property type="molecule type" value="Genomic_DNA"/>
</dbReference>
<feature type="compositionally biased region" description="Basic and acidic residues" evidence="2">
    <location>
        <begin position="75"/>
        <end position="84"/>
    </location>
</feature>
<evidence type="ECO:0000256" key="1">
    <source>
        <dbReference type="SAM" id="Coils"/>
    </source>
</evidence>
<feature type="region of interest" description="Disordered" evidence="2">
    <location>
        <begin position="61"/>
        <end position="142"/>
    </location>
</feature>
<dbReference type="OrthoDB" id="4373871at2"/>